<reference evidence="1 2" key="1">
    <citation type="submission" date="2018-06" db="EMBL/GenBank/DDBJ databases">
        <title>A transcriptomic atlas of mushroom development highlights an independent origin of complex multicellularity.</title>
        <authorList>
            <consortium name="DOE Joint Genome Institute"/>
            <person name="Krizsan K."/>
            <person name="Almasi E."/>
            <person name="Merenyi Z."/>
            <person name="Sahu N."/>
            <person name="Viragh M."/>
            <person name="Koszo T."/>
            <person name="Mondo S."/>
            <person name="Kiss B."/>
            <person name="Balint B."/>
            <person name="Kues U."/>
            <person name="Barry K."/>
            <person name="Hegedus J.C."/>
            <person name="Henrissat B."/>
            <person name="Johnson J."/>
            <person name="Lipzen A."/>
            <person name="Ohm R."/>
            <person name="Nagy I."/>
            <person name="Pangilinan J."/>
            <person name="Yan J."/>
            <person name="Xiong Y."/>
            <person name="Grigoriev I.V."/>
            <person name="Hibbett D.S."/>
            <person name="Nagy L.G."/>
        </authorList>
    </citation>
    <scope>NUCLEOTIDE SEQUENCE [LARGE SCALE GENOMIC DNA]</scope>
    <source>
        <strain evidence="1 2">SZMC22713</strain>
    </source>
</reference>
<sequence length="193" mass="22238">MSTHFRLVLGAETVFENLQAIQIADPYHNPQPPFGDLVLLLRYVRGLSEFLQTSRENLQTITLRTSYVYQRRDTSGWRTVEPWNRRFSVDWIYPHWRVCCLDETGQNKVLRMLTDTLLSSNETISTVVCPHLEEFDIGTDVALSKYTNFILSRSYEGAGNLRRVVYSPTGDTIELNADVKECIKIGLIVTPHR</sequence>
<dbReference type="VEuPathDB" id="FungiDB:BD410DRAFT_809397"/>
<organism evidence="1 2">
    <name type="scientific">Rickenella mellea</name>
    <dbReference type="NCBI Taxonomy" id="50990"/>
    <lineage>
        <taxon>Eukaryota</taxon>
        <taxon>Fungi</taxon>
        <taxon>Dikarya</taxon>
        <taxon>Basidiomycota</taxon>
        <taxon>Agaricomycotina</taxon>
        <taxon>Agaricomycetes</taxon>
        <taxon>Hymenochaetales</taxon>
        <taxon>Rickenellaceae</taxon>
        <taxon>Rickenella</taxon>
    </lineage>
</organism>
<proteinExistence type="predicted"/>
<gene>
    <name evidence="1" type="ORF">BD410DRAFT_809397</name>
</gene>
<protein>
    <submittedName>
        <fullName evidence="1">Uncharacterized protein</fullName>
    </submittedName>
</protein>
<accession>A0A4Y7PHV6</accession>
<dbReference type="EMBL" id="ML170304">
    <property type="protein sequence ID" value="TDL14835.1"/>
    <property type="molecule type" value="Genomic_DNA"/>
</dbReference>
<evidence type="ECO:0000313" key="1">
    <source>
        <dbReference type="EMBL" id="TDL14835.1"/>
    </source>
</evidence>
<evidence type="ECO:0000313" key="2">
    <source>
        <dbReference type="Proteomes" id="UP000294933"/>
    </source>
</evidence>
<name>A0A4Y7PHV6_9AGAM</name>
<keyword evidence="2" id="KW-1185">Reference proteome</keyword>
<dbReference type="AlphaFoldDB" id="A0A4Y7PHV6"/>
<dbReference type="Proteomes" id="UP000294933">
    <property type="component" value="Unassembled WGS sequence"/>
</dbReference>